<keyword evidence="1" id="KW-0472">Membrane</keyword>
<name>A0ABU7JZ23_9NOCA</name>
<evidence type="ECO:0000313" key="2">
    <source>
        <dbReference type="EMBL" id="MEE2035263.1"/>
    </source>
</evidence>
<comment type="caution">
    <text evidence="2">The sequence shown here is derived from an EMBL/GenBank/DDBJ whole genome shotgun (WGS) entry which is preliminary data.</text>
</comment>
<dbReference type="RefSeq" id="WP_330154598.1">
    <property type="nucleotide sequence ID" value="NZ_JAUZMZ010000266.1"/>
</dbReference>
<protein>
    <submittedName>
        <fullName evidence="2">Uncharacterized protein</fullName>
    </submittedName>
</protein>
<dbReference type="EMBL" id="JAUZMZ010000266">
    <property type="protein sequence ID" value="MEE2035263.1"/>
    <property type="molecule type" value="Genomic_DNA"/>
</dbReference>
<feature type="transmembrane region" description="Helical" evidence="1">
    <location>
        <begin position="30"/>
        <end position="48"/>
    </location>
</feature>
<dbReference type="Proteomes" id="UP001331936">
    <property type="component" value="Unassembled WGS sequence"/>
</dbReference>
<evidence type="ECO:0000313" key="3">
    <source>
        <dbReference type="Proteomes" id="UP001331936"/>
    </source>
</evidence>
<accession>A0ABU7JZ23</accession>
<organism evidence="2 3">
    <name type="scientific">Rhodococcus chondri</name>
    <dbReference type="NCBI Taxonomy" id="3065941"/>
    <lineage>
        <taxon>Bacteria</taxon>
        <taxon>Bacillati</taxon>
        <taxon>Actinomycetota</taxon>
        <taxon>Actinomycetes</taxon>
        <taxon>Mycobacteriales</taxon>
        <taxon>Nocardiaceae</taxon>
        <taxon>Rhodococcus</taxon>
    </lineage>
</organism>
<proteinExistence type="predicted"/>
<keyword evidence="1" id="KW-1133">Transmembrane helix</keyword>
<sequence length="65" mass="6427">MGAVVGRALLKCALVAGLIGAGSAVYSLHVYGAVGALIVASVSGLVLLRVRSQARGESEADVAMT</sequence>
<reference evidence="2 3" key="1">
    <citation type="submission" date="2023-08" db="EMBL/GenBank/DDBJ databases">
        <authorList>
            <person name="Girao M."/>
            <person name="Carvalho M.F."/>
        </authorList>
    </citation>
    <scope>NUCLEOTIDE SEQUENCE [LARGE SCALE GENOMIC DNA]</scope>
    <source>
        <strain evidence="2 3">CC-R104</strain>
    </source>
</reference>
<keyword evidence="3" id="KW-1185">Reference proteome</keyword>
<evidence type="ECO:0000256" key="1">
    <source>
        <dbReference type="SAM" id="Phobius"/>
    </source>
</evidence>
<gene>
    <name evidence="2" type="ORF">Q8814_24685</name>
</gene>
<keyword evidence="1" id="KW-0812">Transmembrane</keyword>